<dbReference type="GO" id="GO:0003676">
    <property type="term" value="F:nucleic acid binding"/>
    <property type="evidence" value="ECO:0007669"/>
    <property type="project" value="InterPro"/>
</dbReference>
<dbReference type="EMBL" id="LAZR01004193">
    <property type="protein sequence ID" value="KKN10910.1"/>
    <property type="molecule type" value="Genomic_DNA"/>
</dbReference>
<gene>
    <name evidence="1" type="ORF">LCGC14_1031900</name>
</gene>
<evidence type="ECO:0000313" key="1">
    <source>
        <dbReference type="EMBL" id="KKN10910.1"/>
    </source>
</evidence>
<dbReference type="AlphaFoldDB" id="A0A0F9MUC9"/>
<protein>
    <recommendedName>
        <fullName evidence="2">Holliday junction resolvase RuvC</fullName>
    </recommendedName>
</protein>
<organism evidence="1">
    <name type="scientific">marine sediment metagenome</name>
    <dbReference type="NCBI Taxonomy" id="412755"/>
    <lineage>
        <taxon>unclassified sequences</taxon>
        <taxon>metagenomes</taxon>
        <taxon>ecological metagenomes</taxon>
    </lineage>
</organism>
<name>A0A0F9MUC9_9ZZZZ</name>
<dbReference type="Gene3D" id="3.30.420.10">
    <property type="entry name" value="Ribonuclease H-like superfamily/Ribonuclease H"/>
    <property type="match status" value="1"/>
</dbReference>
<dbReference type="SUPFAM" id="SSF53098">
    <property type="entry name" value="Ribonuclease H-like"/>
    <property type="match status" value="1"/>
</dbReference>
<reference evidence="1" key="1">
    <citation type="journal article" date="2015" name="Nature">
        <title>Complex archaea that bridge the gap between prokaryotes and eukaryotes.</title>
        <authorList>
            <person name="Spang A."/>
            <person name="Saw J.H."/>
            <person name="Jorgensen S.L."/>
            <person name="Zaremba-Niedzwiedzka K."/>
            <person name="Martijn J."/>
            <person name="Lind A.E."/>
            <person name="van Eijk R."/>
            <person name="Schleper C."/>
            <person name="Guy L."/>
            <person name="Ettema T.J."/>
        </authorList>
    </citation>
    <scope>NUCLEOTIDE SEQUENCE</scope>
</reference>
<sequence>MTIMAIDPGKRKSGIFIIGNKCVWYDLIDNRKLKTEKEIFNNTNDKLNFLIEVFAVDVVIIEDYAYSLRASRQLYGAEIKGMLKNIIYKCDKKIKIIKISIGTWKSYMRKDIFKIRNQKKRWIGPYKKAVKNNYGWDFKTEDICDAYFMIKAIMSIRKGVIKSGAAQNIYNELQGV</sequence>
<evidence type="ECO:0008006" key="2">
    <source>
        <dbReference type="Google" id="ProtNLM"/>
    </source>
</evidence>
<accession>A0A0F9MUC9</accession>
<dbReference type="InterPro" id="IPR036397">
    <property type="entry name" value="RNaseH_sf"/>
</dbReference>
<proteinExistence type="predicted"/>
<dbReference type="InterPro" id="IPR012337">
    <property type="entry name" value="RNaseH-like_sf"/>
</dbReference>
<comment type="caution">
    <text evidence="1">The sequence shown here is derived from an EMBL/GenBank/DDBJ whole genome shotgun (WGS) entry which is preliminary data.</text>
</comment>